<dbReference type="Proteomes" id="UP000617628">
    <property type="component" value="Unassembled WGS sequence"/>
</dbReference>
<dbReference type="PANTHER" id="PTHR43133:SF8">
    <property type="entry name" value="RNA POLYMERASE SIGMA FACTOR HI_1459-RELATED"/>
    <property type="match status" value="1"/>
</dbReference>
<dbReference type="AlphaFoldDB" id="A0A934VLK1"/>
<keyword evidence="2" id="KW-0805">Transcription regulation</keyword>
<dbReference type="InterPro" id="IPR013325">
    <property type="entry name" value="RNA_pol_sigma_r2"/>
</dbReference>
<dbReference type="InterPro" id="IPR014284">
    <property type="entry name" value="RNA_pol_sigma-70_dom"/>
</dbReference>
<keyword evidence="10" id="KW-1185">Reference proteome</keyword>
<dbReference type="SUPFAM" id="SSF88659">
    <property type="entry name" value="Sigma3 and sigma4 domains of RNA polymerase sigma factors"/>
    <property type="match status" value="1"/>
</dbReference>
<accession>A0A934VLK1</accession>
<dbReference type="NCBIfam" id="TIGR02937">
    <property type="entry name" value="sigma70-ECF"/>
    <property type="match status" value="1"/>
</dbReference>
<dbReference type="Pfam" id="PF04545">
    <property type="entry name" value="Sigma70_r4"/>
    <property type="match status" value="1"/>
</dbReference>
<evidence type="ECO:0000259" key="8">
    <source>
        <dbReference type="Pfam" id="PF04545"/>
    </source>
</evidence>
<dbReference type="GO" id="GO:0016987">
    <property type="term" value="F:sigma factor activity"/>
    <property type="evidence" value="ECO:0007669"/>
    <property type="project" value="UniProtKB-KW"/>
</dbReference>
<keyword evidence="4" id="KW-0238">DNA-binding</keyword>
<feature type="compositionally biased region" description="Polar residues" evidence="6">
    <location>
        <begin position="222"/>
        <end position="241"/>
    </location>
</feature>
<dbReference type="SUPFAM" id="SSF88946">
    <property type="entry name" value="Sigma2 domain of RNA polymerase sigma factors"/>
    <property type="match status" value="1"/>
</dbReference>
<dbReference type="GO" id="GO:0006352">
    <property type="term" value="P:DNA-templated transcription initiation"/>
    <property type="evidence" value="ECO:0007669"/>
    <property type="project" value="InterPro"/>
</dbReference>
<reference evidence="9" key="1">
    <citation type="submission" date="2021-01" db="EMBL/GenBank/DDBJ databases">
        <title>Modified the classification status of verrucomicrobia.</title>
        <authorList>
            <person name="Feng X."/>
        </authorList>
    </citation>
    <scope>NUCLEOTIDE SEQUENCE</scope>
    <source>
        <strain evidence="9">KCTC 13126</strain>
    </source>
</reference>
<dbReference type="EMBL" id="JAENIL010000023">
    <property type="protein sequence ID" value="MBK1877836.1"/>
    <property type="molecule type" value="Genomic_DNA"/>
</dbReference>
<evidence type="ECO:0000256" key="3">
    <source>
        <dbReference type="ARBA" id="ARBA00023082"/>
    </source>
</evidence>
<evidence type="ECO:0000256" key="6">
    <source>
        <dbReference type="SAM" id="MobiDB-lite"/>
    </source>
</evidence>
<dbReference type="InterPro" id="IPR007627">
    <property type="entry name" value="RNA_pol_sigma70_r2"/>
</dbReference>
<evidence type="ECO:0000313" key="10">
    <source>
        <dbReference type="Proteomes" id="UP000617628"/>
    </source>
</evidence>
<dbReference type="InterPro" id="IPR007630">
    <property type="entry name" value="RNA_pol_sigma70_r4"/>
</dbReference>
<dbReference type="PRINTS" id="PR00046">
    <property type="entry name" value="SIGMA70FCT"/>
</dbReference>
<feature type="region of interest" description="Disordered" evidence="6">
    <location>
        <begin position="222"/>
        <end position="266"/>
    </location>
</feature>
<dbReference type="InterPro" id="IPR000943">
    <property type="entry name" value="RNA_pol_sigma70"/>
</dbReference>
<dbReference type="InterPro" id="IPR039425">
    <property type="entry name" value="RNA_pol_sigma-70-like"/>
</dbReference>
<sequence>MKESIPDTVRQQDTASVKDALSIARFRSALDWTLALPTWQTAIVHSLAHFDIAAGRQGVSQATALRSLPIERKYQVIRHLIASSPPTLGYAETNRLARLCGYTSHSPNPSLNRLGDKRWEQFCSSVRLRLSARYEQYKSSQNELFAHHYSLPARCVARICSQSSLQEDALQEARLALLDAIDRIDPEENFASYARHWVERRVKNFLMREQFPVTAPINEISKTLRSDTPNPNLTHATQSKTIRLDQPSPPADASPEPHTRSASHPNHLATISDECDAITSALSELTEKQREVIQHRFGLGDSSAPLSLAQVAQQTGISRQQVFQREKRALQRLRELLAPIGLEKA</sequence>
<evidence type="ECO:0000256" key="4">
    <source>
        <dbReference type="ARBA" id="ARBA00023125"/>
    </source>
</evidence>
<comment type="caution">
    <text evidence="9">The sequence shown here is derived from an EMBL/GenBank/DDBJ whole genome shotgun (WGS) entry which is preliminary data.</text>
</comment>
<dbReference type="Pfam" id="PF04542">
    <property type="entry name" value="Sigma70_r2"/>
    <property type="match status" value="1"/>
</dbReference>
<feature type="domain" description="RNA polymerase sigma-70 region 2" evidence="7">
    <location>
        <begin position="144"/>
        <end position="210"/>
    </location>
</feature>
<name>A0A934VLK1_9BACT</name>
<dbReference type="CDD" id="cd06171">
    <property type="entry name" value="Sigma70_r4"/>
    <property type="match status" value="1"/>
</dbReference>
<dbReference type="InterPro" id="IPR013324">
    <property type="entry name" value="RNA_pol_sigma_r3/r4-like"/>
</dbReference>
<dbReference type="GO" id="GO:0003677">
    <property type="term" value="F:DNA binding"/>
    <property type="evidence" value="ECO:0007669"/>
    <property type="project" value="UniProtKB-KW"/>
</dbReference>
<dbReference type="InterPro" id="IPR036388">
    <property type="entry name" value="WH-like_DNA-bd_sf"/>
</dbReference>
<gene>
    <name evidence="9" type="ORF">JIN87_13245</name>
</gene>
<evidence type="ECO:0000259" key="7">
    <source>
        <dbReference type="Pfam" id="PF04542"/>
    </source>
</evidence>
<evidence type="ECO:0000256" key="2">
    <source>
        <dbReference type="ARBA" id="ARBA00023015"/>
    </source>
</evidence>
<dbReference type="RefSeq" id="WP_200356050.1">
    <property type="nucleotide sequence ID" value="NZ_JAENIL010000023.1"/>
</dbReference>
<feature type="domain" description="RNA polymerase sigma-70 region 4" evidence="8">
    <location>
        <begin position="281"/>
        <end position="335"/>
    </location>
</feature>
<keyword evidence="3" id="KW-0731">Sigma factor</keyword>
<comment type="similarity">
    <text evidence="1">Belongs to the sigma-70 factor family. ECF subfamily.</text>
</comment>
<dbReference type="Gene3D" id="1.10.10.10">
    <property type="entry name" value="Winged helix-like DNA-binding domain superfamily/Winged helix DNA-binding domain"/>
    <property type="match status" value="1"/>
</dbReference>
<protein>
    <submittedName>
        <fullName evidence="9">Sigma-70 family RNA polymerase sigma factor</fullName>
    </submittedName>
</protein>
<evidence type="ECO:0000256" key="1">
    <source>
        <dbReference type="ARBA" id="ARBA00010641"/>
    </source>
</evidence>
<evidence type="ECO:0000313" key="9">
    <source>
        <dbReference type="EMBL" id="MBK1877836.1"/>
    </source>
</evidence>
<proteinExistence type="inferred from homology"/>
<evidence type="ECO:0000256" key="5">
    <source>
        <dbReference type="ARBA" id="ARBA00023163"/>
    </source>
</evidence>
<organism evidence="9 10">
    <name type="scientific">Pelagicoccus mobilis</name>
    <dbReference type="NCBI Taxonomy" id="415221"/>
    <lineage>
        <taxon>Bacteria</taxon>
        <taxon>Pseudomonadati</taxon>
        <taxon>Verrucomicrobiota</taxon>
        <taxon>Opitutia</taxon>
        <taxon>Puniceicoccales</taxon>
        <taxon>Pelagicoccaceae</taxon>
        <taxon>Pelagicoccus</taxon>
    </lineage>
</organism>
<dbReference type="PANTHER" id="PTHR43133">
    <property type="entry name" value="RNA POLYMERASE ECF-TYPE SIGMA FACTO"/>
    <property type="match status" value="1"/>
</dbReference>
<keyword evidence="5" id="KW-0804">Transcription</keyword>
<dbReference type="Gene3D" id="1.10.1740.10">
    <property type="match status" value="1"/>
</dbReference>